<dbReference type="PANTHER" id="PTHR32089">
    <property type="entry name" value="METHYL-ACCEPTING CHEMOTAXIS PROTEIN MCPB"/>
    <property type="match status" value="1"/>
</dbReference>
<dbReference type="Pfam" id="PF16591">
    <property type="entry name" value="HBM"/>
    <property type="match status" value="1"/>
</dbReference>
<evidence type="ECO:0000256" key="11">
    <source>
        <dbReference type="SAM" id="Phobius"/>
    </source>
</evidence>
<evidence type="ECO:0000259" key="14">
    <source>
        <dbReference type="PROSITE" id="PS51753"/>
    </source>
</evidence>
<dbReference type="SMART" id="SM01358">
    <property type="entry name" value="HBM"/>
    <property type="match status" value="1"/>
</dbReference>
<dbReference type="PANTHER" id="PTHR32089:SF120">
    <property type="entry name" value="METHYL-ACCEPTING CHEMOTAXIS PROTEIN TLPQ"/>
    <property type="match status" value="1"/>
</dbReference>
<dbReference type="InterPro" id="IPR032255">
    <property type="entry name" value="HBM"/>
</dbReference>
<feature type="domain" description="HAMP" evidence="13">
    <location>
        <begin position="309"/>
        <end position="361"/>
    </location>
</feature>
<evidence type="ECO:0000256" key="7">
    <source>
        <dbReference type="ARBA" id="ARBA00023136"/>
    </source>
</evidence>
<evidence type="ECO:0000256" key="3">
    <source>
        <dbReference type="ARBA" id="ARBA00022481"/>
    </source>
</evidence>
<evidence type="ECO:0000256" key="8">
    <source>
        <dbReference type="ARBA" id="ARBA00023224"/>
    </source>
</evidence>
<dbReference type="Pfam" id="PF00015">
    <property type="entry name" value="MCPsignal"/>
    <property type="match status" value="1"/>
</dbReference>
<dbReference type="PROSITE" id="PS50111">
    <property type="entry name" value="CHEMOTAXIS_TRANSDUC_2"/>
    <property type="match status" value="1"/>
</dbReference>
<evidence type="ECO:0000256" key="5">
    <source>
        <dbReference type="ARBA" id="ARBA00022692"/>
    </source>
</evidence>
<evidence type="ECO:0000313" key="15">
    <source>
        <dbReference type="EMBL" id="AQW67023.1"/>
    </source>
</evidence>
<dbReference type="PROSITE" id="PS50885">
    <property type="entry name" value="HAMP"/>
    <property type="match status" value="1"/>
</dbReference>
<dbReference type="SUPFAM" id="SSF58104">
    <property type="entry name" value="Methyl-accepting chemotaxis protein (MCP) signaling domain"/>
    <property type="match status" value="1"/>
</dbReference>
<dbReference type="InterPro" id="IPR003660">
    <property type="entry name" value="HAMP_dom"/>
</dbReference>
<reference evidence="15 16" key="1">
    <citation type="submission" date="2017-02" db="EMBL/GenBank/DDBJ databases">
        <authorList>
            <person name="Guo L."/>
        </authorList>
    </citation>
    <scope>NUCLEOTIDE SEQUENCE [LARGE SCALE GENOMIC DNA]</scope>
    <source>
        <strain evidence="15 16">PRS09-11288</strain>
    </source>
</reference>
<organism evidence="15 16">
    <name type="scientific">Pseudomonas parafulva</name>
    <dbReference type="NCBI Taxonomy" id="157782"/>
    <lineage>
        <taxon>Bacteria</taxon>
        <taxon>Pseudomonadati</taxon>
        <taxon>Pseudomonadota</taxon>
        <taxon>Gammaproteobacteria</taxon>
        <taxon>Pseudomonadales</taxon>
        <taxon>Pseudomonadaceae</taxon>
        <taxon>Pseudomonas</taxon>
    </lineage>
</organism>
<evidence type="ECO:0000256" key="2">
    <source>
        <dbReference type="ARBA" id="ARBA00022475"/>
    </source>
</evidence>
<keyword evidence="8 10" id="KW-0807">Transducer</keyword>
<dbReference type="CDD" id="cd06225">
    <property type="entry name" value="HAMP"/>
    <property type="match status" value="1"/>
</dbReference>
<dbReference type="Proteomes" id="UP000191010">
    <property type="component" value="Chromosome"/>
</dbReference>
<dbReference type="SMART" id="SM00283">
    <property type="entry name" value="MA"/>
    <property type="match status" value="1"/>
</dbReference>
<protein>
    <submittedName>
        <fullName evidence="15">Methyl-accepting chemotaxis protein</fullName>
    </submittedName>
</protein>
<dbReference type="PROSITE" id="PS51753">
    <property type="entry name" value="HBM"/>
    <property type="match status" value="1"/>
</dbReference>
<feature type="transmembrane region" description="Helical" evidence="11">
    <location>
        <begin position="287"/>
        <end position="307"/>
    </location>
</feature>
<accession>A0ABM6IY71</accession>
<feature type="transmembrane region" description="Helical" evidence="11">
    <location>
        <begin position="20"/>
        <end position="40"/>
    </location>
</feature>
<dbReference type="Gene3D" id="1.20.1440.210">
    <property type="match status" value="2"/>
</dbReference>
<keyword evidence="7 11" id="KW-0472">Membrane</keyword>
<keyword evidence="3" id="KW-0488">Methylation</keyword>
<keyword evidence="5 11" id="KW-0812">Transmembrane</keyword>
<dbReference type="SMART" id="SM00304">
    <property type="entry name" value="HAMP"/>
    <property type="match status" value="2"/>
</dbReference>
<proteinExistence type="inferred from homology"/>
<evidence type="ECO:0000313" key="16">
    <source>
        <dbReference type="Proteomes" id="UP000191010"/>
    </source>
</evidence>
<dbReference type="CDD" id="cd11386">
    <property type="entry name" value="MCP_signal"/>
    <property type="match status" value="1"/>
</dbReference>
<sequence length="638" mass="68593">MNRWLTQLLGNVSVTRKLALGFGLVLLLTLIITLTGWHGMNSITARGDKLGNISIIQQYAQELRIARQHYERQRDEASIGEMEKALGTLDRQVQLMLGQIDEPADHQRLEQQRDAVAAYQQAFAQLKQSNLRREASRGVLGDSADKAVELVGRVQQRLLQAGDITQYQYAVTVNSLLQQARFQVRGYTYSGNADYQQTALKAIDQALDELRGLPAKLPAEFAAGLTDASTAMGGYRDAVMQFGEAQSASAQALQQMADQGVTLMQTSQAMTSSQTQVRDTAAAQAKALLGLATGLAVLLGLLAAWVITRQIILPLREALRGAERVASGDLTLHEPSRRRDELGQLPASMQRMTQGLRDLIGGIGDGVTQIASAAEELSAVTEQTSAGVTNQKVETDQVATAMNQMTATVHDVARNAEQASEAAVMADQQAREGDRVVSEAVAQIERLASEVANSSEAMSQLKGESDKIGSVLDVIKSVAQQTNLLALNAAIEAARAGEAGRGFAVVADEVRSLAQRTQQSTEEIEELIAGLQSGTQRAASVMDSSRQLTDSTVELTRRAGSSLENITRTVSSIQAMNQQIATAAEEQTAVAEEINRSVINVRDISDQTSAASEQTASSSVELARLGTHLQELVGRFKL</sequence>
<evidence type="ECO:0000256" key="1">
    <source>
        <dbReference type="ARBA" id="ARBA00004236"/>
    </source>
</evidence>
<keyword evidence="16" id="KW-1185">Reference proteome</keyword>
<comment type="subcellular location">
    <subcellularLocation>
        <location evidence="1">Cell membrane</location>
    </subcellularLocation>
</comment>
<evidence type="ECO:0000259" key="12">
    <source>
        <dbReference type="PROSITE" id="PS50111"/>
    </source>
</evidence>
<evidence type="ECO:0000259" key="13">
    <source>
        <dbReference type="PROSITE" id="PS50885"/>
    </source>
</evidence>
<dbReference type="Pfam" id="PF00672">
    <property type="entry name" value="HAMP"/>
    <property type="match status" value="1"/>
</dbReference>
<name>A0ABM6IY71_9PSED</name>
<evidence type="ECO:0000256" key="10">
    <source>
        <dbReference type="PROSITE-ProRule" id="PRU00284"/>
    </source>
</evidence>
<comment type="similarity">
    <text evidence="9">Belongs to the methyl-accepting chemotaxis (MCP) protein family.</text>
</comment>
<gene>
    <name evidence="15" type="ORF">B2J77_01695</name>
</gene>
<dbReference type="Gene3D" id="1.10.287.950">
    <property type="entry name" value="Methyl-accepting chemotaxis protein"/>
    <property type="match status" value="1"/>
</dbReference>
<keyword evidence="2" id="KW-1003">Cell membrane</keyword>
<feature type="domain" description="HBM" evidence="14">
    <location>
        <begin position="45"/>
        <end position="282"/>
    </location>
</feature>
<dbReference type="InterPro" id="IPR004089">
    <property type="entry name" value="MCPsignal_dom"/>
</dbReference>
<evidence type="ECO:0000256" key="9">
    <source>
        <dbReference type="ARBA" id="ARBA00029447"/>
    </source>
</evidence>
<keyword evidence="4" id="KW-0145">Chemotaxis</keyword>
<evidence type="ECO:0000256" key="6">
    <source>
        <dbReference type="ARBA" id="ARBA00022989"/>
    </source>
</evidence>
<evidence type="ECO:0000256" key="4">
    <source>
        <dbReference type="ARBA" id="ARBA00022500"/>
    </source>
</evidence>
<feature type="domain" description="Methyl-accepting transducer" evidence="12">
    <location>
        <begin position="366"/>
        <end position="602"/>
    </location>
</feature>
<dbReference type="EMBL" id="CP019952">
    <property type="protein sequence ID" value="AQW67023.1"/>
    <property type="molecule type" value="Genomic_DNA"/>
</dbReference>
<keyword evidence="6 11" id="KW-1133">Transmembrane helix</keyword>